<name>A0AAW8YLC0_PEDAC</name>
<organism evidence="1 2">
    <name type="scientific">Pediococcus acidilactici</name>
    <dbReference type="NCBI Taxonomy" id="1254"/>
    <lineage>
        <taxon>Bacteria</taxon>
        <taxon>Bacillati</taxon>
        <taxon>Bacillota</taxon>
        <taxon>Bacilli</taxon>
        <taxon>Lactobacillales</taxon>
        <taxon>Lactobacillaceae</taxon>
        <taxon>Pediococcus</taxon>
        <taxon>Pediococcus acidilactici group</taxon>
    </lineage>
</organism>
<evidence type="ECO:0000313" key="2">
    <source>
        <dbReference type="Proteomes" id="UP001280415"/>
    </source>
</evidence>
<reference evidence="1" key="2">
    <citation type="submission" date="2023-10" db="EMBL/GenBank/DDBJ databases">
        <authorList>
            <person name="Khurajog B."/>
        </authorList>
    </citation>
    <scope>NUCLEOTIDE SEQUENCE</scope>
    <source>
        <strain evidence="1">BF14</strain>
    </source>
</reference>
<protein>
    <recommendedName>
        <fullName evidence="3">Acetyl-CoA carboxylase</fullName>
    </recommendedName>
</protein>
<dbReference type="AlphaFoldDB" id="A0AAW8YLC0"/>
<comment type="caution">
    <text evidence="1">The sequence shown here is derived from an EMBL/GenBank/DDBJ whole genome shotgun (WGS) entry which is preliminary data.</text>
</comment>
<dbReference type="EMBL" id="JAWJAX010000003">
    <property type="protein sequence ID" value="MDV2911075.1"/>
    <property type="molecule type" value="Genomic_DNA"/>
</dbReference>
<dbReference type="GeneID" id="57365624"/>
<dbReference type="RefSeq" id="WP_002831325.1">
    <property type="nucleotide sequence ID" value="NZ_BMWN01000001.1"/>
</dbReference>
<dbReference type="KEGG" id="paci:A4V11_00580"/>
<dbReference type="Proteomes" id="UP001280415">
    <property type="component" value="Unassembled WGS sequence"/>
</dbReference>
<accession>A0AAW8YLC0</accession>
<sequence>MNADARVILQRIQRYFKKIPNTYYAINIVDDRFDDCYNFFFIVHKKNSRPHSIPLRRVTPYDLESLKEVVREVRKVYQLTIKYTGFTTEQIRWLQSPK</sequence>
<evidence type="ECO:0008006" key="3">
    <source>
        <dbReference type="Google" id="ProtNLM"/>
    </source>
</evidence>
<evidence type="ECO:0000313" key="1">
    <source>
        <dbReference type="EMBL" id="MDV2911075.1"/>
    </source>
</evidence>
<gene>
    <name evidence="1" type="ORF">R0H03_04235</name>
</gene>
<reference evidence="1" key="1">
    <citation type="journal article" date="2023" name="PeerJ">
        <title>Selection and evaluation of lactic acid bacteria from chicken feces in Thailand as potential probiotics.</title>
        <authorList>
            <person name="Khurajog B."/>
            <person name="Disastra Y."/>
            <person name="Lawwyne L.D."/>
            <person name="Sirichokchatchawan W."/>
            <person name="Niyomtham W."/>
            <person name="Yindee J."/>
            <person name="Hampson D.J."/>
            <person name="Prapasarakul N."/>
        </authorList>
    </citation>
    <scope>NUCLEOTIDE SEQUENCE</scope>
    <source>
        <strain evidence="1">BF14</strain>
    </source>
</reference>
<proteinExistence type="predicted"/>